<accession>A0A1Y5ID99</accession>
<dbReference type="InterPro" id="IPR044563">
    <property type="entry name" value="Sgt1-like"/>
</dbReference>
<feature type="domain" description="CS" evidence="4">
    <location>
        <begin position="147"/>
        <end position="246"/>
    </location>
</feature>
<protein>
    <submittedName>
        <fullName evidence="5">SGS domain-domain-containing protein</fullName>
    </submittedName>
</protein>
<dbReference type="PANTHER" id="PTHR45862">
    <property type="entry name" value="PROTEIN SGT1 HOMOLOG"/>
    <property type="match status" value="1"/>
</dbReference>
<dbReference type="InterPro" id="IPR019734">
    <property type="entry name" value="TPR_rpt"/>
</dbReference>
<dbReference type="Pfam" id="PF14559">
    <property type="entry name" value="TPR_19"/>
    <property type="match status" value="1"/>
</dbReference>
<dbReference type="Gene3D" id="1.25.40.10">
    <property type="entry name" value="Tetratricopeptide repeat domain"/>
    <property type="match status" value="1"/>
</dbReference>
<organism evidence="5">
    <name type="scientific">Ostreococcus tauri</name>
    <name type="common">Marine green alga</name>
    <dbReference type="NCBI Taxonomy" id="70448"/>
    <lineage>
        <taxon>Eukaryota</taxon>
        <taxon>Viridiplantae</taxon>
        <taxon>Chlorophyta</taxon>
        <taxon>Mamiellophyceae</taxon>
        <taxon>Mamiellales</taxon>
        <taxon>Bathycoccaceae</taxon>
        <taxon>Ostreococcus</taxon>
    </lineage>
</organism>
<evidence type="ECO:0000259" key="4">
    <source>
        <dbReference type="PROSITE" id="PS51203"/>
    </source>
</evidence>
<evidence type="ECO:0000259" key="3">
    <source>
        <dbReference type="PROSITE" id="PS51048"/>
    </source>
</evidence>
<reference evidence="5" key="1">
    <citation type="submission" date="2017-04" db="EMBL/GenBank/DDBJ databases">
        <title>Population genomics of picophytoplankton unveils novel chromosome hypervariability.</title>
        <authorList>
            <consortium name="DOE Joint Genome Institute"/>
            <person name="Blanc-Mathieu R."/>
            <person name="Krasovec M."/>
            <person name="Hebrard M."/>
            <person name="Yau S."/>
            <person name="Desgranges E."/>
            <person name="Martin J."/>
            <person name="Schackwitz W."/>
            <person name="Kuo A."/>
            <person name="Salin G."/>
            <person name="Donnadieu C."/>
            <person name="Desdevises Y."/>
            <person name="Sanchez-Ferandin S."/>
            <person name="Moreau H."/>
            <person name="Rivals E."/>
            <person name="Grigoriev I.V."/>
            <person name="Grimsley N."/>
            <person name="Eyre-Walker A."/>
            <person name="Piganeau G."/>
        </authorList>
    </citation>
    <scope>NUCLEOTIDE SEQUENCE [LARGE SCALE GENOMIC DNA]</scope>
    <source>
        <strain evidence="5">RCC 1115</strain>
    </source>
</reference>
<dbReference type="SMART" id="SM00028">
    <property type="entry name" value="TPR"/>
    <property type="match status" value="2"/>
</dbReference>
<dbReference type="InterPro" id="IPR011990">
    <property type="entry name" value="TPR-like_helical_dom_sf"/>
</dbReference>
<dbReference type="InterPro" id="IPR008978">
    <property type="entry name" value="HSP20-like_chaperone"/>
</dbReference>
<dbReference type="SUPFAM" id="SSF48452">
    <property type="entry name" value="TPR-like"/>
    <property type="match status" value="1"/>
</dbReference>
<proteinExistence type="inferred from homology"/>
<dbReference type="InterPro" id="IPR007052">
    <property type="entry name" value="CS_dom"/>
</dbReference>
<comment type="similarity">
    <text evidence="1">Belongs to the SGT1 family.</text>
</comment>
<gene>
    <name evidence="5" type="ORF">BE221DRAFT_72179</name>
</gene>
<sequence length="349" mass="38108">MTDPLAAARAAFDDDDYDESLQILDDALKAVDARSEVALVVKLLGQRSRTFIACGLYDEALEDARRALSLDDEDVEALLRLGIACKKLGRHAEAIEALERATAGAHSGTAMRAECAEWLKRARLARENAGTDDGGRMSDASPSTTATERYRRTWYQSETHVTLEVFAKGVSPDAVTVDLNDAGDALKLTIDALSDEDGCARTYDPYVLEIDLFAYVCADGGAVNVSPTKIEIRMRKRSPGQWRDIERRPSGGLSQSITAHHVSIAHNPTVSSSDKRTAKDWDALQRALDEELKDEPDGDAALNDLFQKIYANADDDARRAMNKSFTESNGTVLSTDWTDVGARDVAPDP</sequence>
<feature type="region of interest" description="Disordered" evidence="2">
    <location>
        <begin position="129"/>
        <end position="149"/>
    </location>
</feature>
<name>A0A1Y5ID99_OSTTA</name>
<dbReference type="eggNOG" id="KOG1309">
    <property type="taxonomic scope" value="Eukaryota"/>
</dbReference>
<evidence type="ECO:0000313" key="5">
    <source>
        <dbReference type="EMBL" id="OUS47559.1"/>
    </source>
</evidence>
<dbReference type="EMBL" id="KZ155778">
    <property type="protein sequence ID" value="OUS47559.1"/>
    <property type="molecule type" value="Genomic_DNA"/>
</dbReference>
<dbReference type="CDD" id="cd06466">
    <property type="entry name" value="p23_CS_SGT1_like"/>
    <property type="match status" value="1"/>
</dbReference>
<dbReference type="Gene3D" id="2.60.40.790">
    <property type="match status" value="1"/>
</dbReference>
<dbReference type="GO" id="GO:0051087">
    <property type="term" value="F:protein-folding chaperone binding"/>
    <property type="evidence" value="ECO:0007669"/>
    <property type="project" value="InterPro"/>
</dbReference>
<dbReference type="PROSITE" id="PS51048">
    <property type="entry name" value="SGS"/>
    <property type="match status" value="1"/>
</dbReference>
<dbReference type="Proteomes" id="UP000195557">
    <property type="component" value="Unassembled WGS sequence"/>
</dbReference>
<dbReference type="PROSITE" id="PS51203">
    <property type="entry name" value="CS"/>
    <property type="match status" value="1"/>
</dbReference>
<dbReference type="Pfam" id="PF04969">
    <property type="entry name" value="CS"/>
    <property type="match status" value="1"/>
</dbReference>
<dbReference type="SUPFAM" id="SSF49764">
    <property type="entry name" value="HSP20-like chaperones"/>
    <property type="match status" value="1"/>
</dbReference>
<feature type="domain" description="SGS" evidence="3">
    <location>
        <begin position="270"/>
        <end position="349"/>
    </location>
</feature>
<dbReference type="InterPro" id="IPR007699">
    <property type="entry name" value="SGS_dom"/>
</dbReference>
<dbReference type="AlphaFoldDB" id="A0A1Y5ID99"/>
<evidence type="ECO:0000256" key="2">
    <source>
        <dbReference type="SAM" id="MobiDB-lite"/>
    </source>
</evidence>
<dbReference type="Pfam" id="PF05002">
    <property type="entry name" value="SGS"/>
    <property type="match status" value="1"/>
</dbReference>
<evidence type="ECO:0000256" key="1">
    <source>
        <dbReference type="ARBA" id="ARBA00008509"/>
    </source>
</evidence>